<evidence type="ECO:0000313" key="4">
    <source>
        <dbReference type="Proteomes" id="UP000630097"/>
    </source>
</evidence>
<dbReference type="RefSeq" id="WP_203884673.1">
    <property type="nucleotide sequence ID" value="NZ_BAABHH010000018.1"/>
</dbReference>
<feature type="signal peptide" evidence="1">
    <location>
        <begin position="1"/>
        <end position="19"/>
    </location>
</feature>
<dbReference type="Pfam" id="PF17964">
    <property type="entry name" value="Big_10"/>
    <property type="match status" value="1"/>
</dbReference>
<dbReference type="PROSITE" id="PS51257">
    <property type="entry name" value="PROKAR_LIPOPROTEIN"/>
    <property type="match status" value="1"/>
</dbReference>
<accession>A0A8J3V7D3</accession>
<dbReference type="Proteomes" id="UP000630097">
    <property type="component" value="Unassembled WGS sequence"/>
</dbReference>
<keyword evidence="4" id="KW-1185">Reference proteome</keyword>
<comment type="caution">
    <text evidence="3">The sequence shown here is derived from an EMBL/GenBank/DDBJ whole genome shotgun (WGS) entry which is preliminary data.</text>
</comment>
<dbReference type="Gene3D" id="2.60.40.3780">
    <property type="match status" value="1"/>
</dbReference>
<feature type="domain" description="Bacterial Ig" evidence="2">
    <location>
        <begin position="38"/>
        <end position="110"/>
    </location>
</feature>
<evidence type="ECO:0000313" key="3">
    <source>
        <dbReference type="EMBL" id="GIG81298.1"/>
    </source>
</evidence>
<proteinExistence type="predicted"/>
<name>A0A8J3V7D3_9ACTN</name>
<dbReference type="AlphaFoldDB" id="A0A8J3V7D3"/>
<evidence type="ECO:0000256" key="1">
    <source>
        <dbReference type="SAM" id="SignalP"/>
    </source>
</evidence>
<protein>
    <recommendedName>
        <fullName evidence="2">Bacterial Ig domain-containing protein</fullName>
    </recommendedName>
</protein>
<dbReference type="InterPro" id="IPR041280">
    <property type="entry name" value="Big_10"/>
</dbReference>
<reference evidence="3 4" key="1">
    <citation type="submission" date="2021-01" db="EMBL/GenBank/DDBJ databases">
        <title>Whole genome shotgun sequence of Planotetraspora kaengkrachanensis NBRC 104272.</title>
        <authorList>
            <person name="Komaki H."/>
            <person name="Tamura T."/>
        </authorList>
    </citation>
    <scope>NUCLEOTIDE SEQUENCE [LARGE SCALE GENOMIC DNA]</scope>
    <source>
        <strain evidence="3 4">NBRC 104272</strain>
    </source>
</reference>
<dbReference type="EMBL" id="BONV01000019">
    <property type="protein sequence ID" value="GIG81298.1"/>
    <property type="molecule type" value="Genomic_DNA"/>
</dbReference>
<feature type="chain" id="PRO_5038560404" description="Bacterial Ig domain-containing protein" evidence="1">
    <location>
        <begin position="20"/>
        <end position="111"/>
    </location>
</feature>
<keyword evidence="1" id="KW-0732">Signal</keyword>
<evidence type="ECO:0000259" key="2">
    <source>
        <dbReference type="Pfam" id="PF17964"/>
    </source>
</evidence>
<organism evidence="3 4">
    <name type="scientific">Planotetraspora kaengkrachanensis</name>
    <dbReference type="NCBI Taxonomy" id="575193"/>
    <lineage>
        <taxon>Bacteria</taxon>
        <taxon>Bacillati</taxon>
        <taxon>Actinomycetota</taxon>
        <taxon>Actinomycetes</taxon>
        <taxon>Streptosporangiales</taxon>
        <taxon>Streptosporangiaceae</taxon>
        <taxon>Planotetraspora</taxon>
    </lineage>
</organism>
<sequence>MRHTAAVMILLLLAACARVVPPAPRITMSPAPDTVSAPTEHGLTVTADGGRLTSVLAYAGRDLVPGSFDASRTRWRSSRALTPGTEYVVNAVAAGQDGVAAQVDGRFETRR</sequence>
<gene>
    <name evidence="3" type="ORF">Pka01_44250</name>
</gene>